<reference evidence="2" key="1">
    <citation type="submission" date="2024-04" db="EMBL/GenBank/DDBJ databases">
        <authorList>
            <person name="Shaw F."/>
            <person name="Minotto A."/>
        </authorList>
    </citation>
    <scope>NUCLEOTIDE SEQUENCE [LARGE SCALE GENOMIC DNA]</scope>
</reference>
<evidence type="ECO:0000313" key="1">
    <source>
        <dbReference type="EMBL" id="CAL1696836.1"/>
    </source>
</evidence>
<evidence type="ECO:0000313" key="2">
    <source>
        <dbReference type="Proteomes" id="UP001497453"/>
    </source>
</evidence>
<sequence>MFSNTHDLLFFLAFPSPNSHLPFGLRSLPTTKFMRLVPHSLSNDHLAQSKSTITLLLTLSPLRLTK</sequence>
<accession>A0ABP1CME3</accession>
<name>A0ABP1CME3_9APHY</name>
<dbReference type="Proteomes" id="UP001497453">
    <property type="component" value="Chromosome 1"/>
</dbReference>
<protein>
    <submittedName>
        <fullName evidence="1">Uncharacterized protein</fullName>
    </submittedName>
</protein>
<gene>
    <name evidence="1" type="ORF">GFSPODELE1_LOCUS1363</name>
</gene>
<dbReference type="EMBL" id="OZ037944">
    <property type="protein sequence ID" value="CAL1696836.1"/>
    <property type="molecule type" value="Genomic_DNA"/>
</dbReference>
<keyword evidence="2" id="KW-1185">Reference proteome</keyword>
<proteinExistence type="predicted"/>
<organism evidence="1 2">
    <name type="scientific">Somion occarium</name>
    <dbReference type="NCBI Taxonomy" id="3059160"/>
    <lineage>
        <taxon>Eukaryota</taxon>
        <taxon>Fungi</taxon>
        <taxon>Dikarya</taxon>
        <taxon>Basidiomycota</taxon>
        <taxon>Agaricomycotina</taxon>
        <taxon>Agaricomycetes</taxon>
        <taxon>Polyporales</taxon>
        <taxon>Cerrenaceae</taxon>
        <taxon>Somion</taxon>
    </lineage>
</organism>